<gene>
    <name evidence="2" type="ORF">J43TS3_18610</name>
</gene>
<organism evidence="2 3">
    <name type="scientific">Ornithinibacillus bavariensis</name>
    <dbReference type="NCBI Taxonomy" id="545502"/>
    <lineage>
        <taxon>Bacteria</taxon>
        <taxon>Bacillati</taxon>
        <taxon>Bacillota</taxon>
        <taxon>Bacilli</taxon>
        <taxon>Bacillales</taxon>
        <taxon>Bacillaceae</taxon>
        <taxon>Ornithinibacillus</taxon>
    </lineage>
</organism>
<reference evidence="2" key="1">
    <citation type="submission" date="2021-03" db="EMBL/GenBank/DDBJ databases">
        <title>Antimicrobial resistance genes in bacteria isolated from Japanese honey, and their potential for conferring macrolide and lincosamide resistance in the American foulbrood pathogen Paenibacillus larvae.</title>
        <authorList>
            <person name="Okamoto M."/>
            <person name="Kumagai M."/>
            <person name="Kanamori H."/>
            <person name="Takamatsu D."/>
        </authorList>
    </citation>
    <scope>NUCLEOTIDE SEQUENCE</scope>
    <source>
        <strain evidence="2">J43TS3</strain>
    </source>
</reference>
<dbReference type="AlphaFoldDB" id="A0A920C5Z3"/>
<name>A0A920C5Z3_9BACI</name>
<feature type="region of interest" description="Disordered" evidence="1">
    <location>
        <begin position="41"/>
        <end position="76"/>
    </location>
</feature>
<evidence type="ECO:0000313" key="2">
    <source>
        <dbReference type="EMBL" id="GIO27250.1"/>
    </source>
</evidence>
<sequence>MNYFESQYEDERQFNMPGQFPGGGQTGGFFPGGQFPGFPGGGQTGGTFPGGQFPGFPGGGGQTQVPTSPPPSFTPQQPQFQTFAVDPGAIRGCLFRYTFIWLENGTGFWFFPTFVGRTSVAGFRWRFNHWSYFGIDLNRIASFQCF</sequence>
<keyword evidence="3" id="KW-1185">Reference proteome</keyword>
<evidence type="ECO:0000256" key="1">
    <source>
        <dbReference type="SAM" id="MobiDB-lite"/>
    </source>
</evidence>
<dbReference type="RefSeq" id="WP_212920745.1">
    <property type="nucleotide sequence ID" value="NZ_BORP01000003.1"/>
</dbReference>
<protein>
    <recommendedName>
        <fullName evidence="4">Transporter</fullName>
    </recommendedName>
</protein>
<dbReference type="EMBL" id="BORP01000003">
    <property type="protein sequence ID" value="GIO27250.1"/>
    <property type="molecule type" value="Genomic_DNA"/>
</dbReference>
<dbReference type="Proteomes" id="UP000676917">
    <property type="component" value="Unassembled WGS sequence"/>
</dbReference>
<proteinExistence type="predicted"/>
<evidence type="ECO:0000313" key="3">
    <source>
        <dbReference type="Proteomes" id="UP000676917"/>
    </source>
</evidence>
<accession>A0A920C5Z3</accession>
<evidence type="ECO:0008006" key="4">
    <source>
        <dbReference type="Google" id="ProtNLM"/>
    </source>
</evidence>
<feature type="compositionally biased region" description="Gly residues" evidence="1">
    <location>
        <begin position="41"/>
        <end position="62"/>
    </location>
</feature>
<comment type="caution">
    <text evidence="2">The sequence shown here is derived from an EMBL/GenBank/DDBJ whole genome shotgun (WGS) entry which is preliminary data.</text>
</comment>